<evidence type="ECO:0000256" key="8">
    <source>
        <dbReference type="RuleBase" id="RU004187"/>
    </source>
</evidence>
<evidence type="ECO:0000256" key="5">
    <source>
        <dbReference type="ARBA" id="ARBA00023016"/>
    </source>
</evidence>
<evidence type="ECO:0000256" key="2">
    <source>
        <dbReference type="ARBA" id="ARBA00022741"/>
    </source>
</evidence>
<dbReference type="RefSeq" id="XP_002681686.1">
    <property type="nucleotide sequence ID" value="XM_002681640.1"/>
</dbReference>
<dbReference type="OMA" id="NENREQH"/>
<dbReference type="PROSITE" id="PS00995">
    <property type="entry name" value="TCP1_3"/>
    <property type="match status" value="1"/>
</dbReference>
<keyword evidence="4" id="KW-0809">Transit peptide</keyword>
<dbReference type="InterPro" id="IPR027413">
    <property type="entry name" value="GROEL-like_equatorial_sf"/>
</dbReference>
<dbReference type="GO" id="GO:0140662">
    <property type="term" value="F:ATP-dependent protein folding chaperone"/>
    <property type="evidence" value="ECO:0007669"/>
    <property type="project" value="InterPro"/>
</dbReference>
<dbReference type="eggNOG" id="KOG0357">
    <property type="taxonomic scope" value="Eukaryota"/>
</dbReference>
<proteinExistence type="inferred from homology"/>
<evidence type="ECO:0000256" key="1">
    <source>
        <dbReference type="ARBA" id="ARBA00008020"/>
    </source>
</evidence>
<dbReference type="InterPro" id="IPR017998">
    <property type="entry name" value="Chaperone_TCP-1"/>
</dbReference>
<dbReference type="PANTHER" id="PTHR11353">
    <property type="entry name" value="CHAPERONIN"/>
    <property type="match status" value="1"/>
</dbReference>
<dbReference type="InParanoid" id="D2V2R6"/>
<evidence type="ECO:0000313" key="10">
    <source>
        <dbReference type="Proteomes" id="UP000006671"/>
    </source>
</evidence>
<evidence type="ECO:0000256" key="4">
    <source>
        <dbReference type="ARBA" id="ARBA00022946"/>
    </source>
</evidence>
<dbReference type="InterPro" id="IPR027410">
    <property type="entry name" value="TCP-1-like_intermed_sf"/>
</dbReference>
<reference evidence="9 10" key="1">
    <citation type="journal article" date="2010" name="Cell">
        <title>The genome of Naegleria gruberi illuminates early eukaryotic versatility.</title>
        <authorList>
            <person name="Fritz-Laylin L.K."/>
            <person name="Prochnik S.E."/>
            <person name="Ginger M.L."/>
            <person name="Dacks J.B."/>
            <person name="Carpenter M.L."/>
            <person name="Field M.C."/>
            <person name="Kuo A."/>
            <person name="Paredez A."/>
            <person name="Chapman J."/>
            <person name="Pham J."/>
            <person name="Shu S."/>
            <person name="Neupane R."/>
            <person name="Cipriano M."/>
            <person name="Mancuso J."/>
            <person name="Tu H."/>
            <person name="Salamov A."/>
            <person name="Lindquist E."/>
            <person name="Shapiro H."/>
            <person name="Lucas S."/>
            <person name="Grigoriev I.V."/>
            <person name="Cande W.Z."/>
            <person name="Fulton C."/>
            <person name="Rokhsar D.S."/>
            <person name="Dawson S.C."/>
        </authorList>
    </citation>
    <scope>NUCLEOTIDE SEQUENCE [LARGE SCALE GENOMIC DNA]</scope>
    <source>
        <strain evidence="9 10">NEG-M</strain>
    </source>
</reference>
<keyword evidence="6 8" id="KW-0143">Chaperone</keyword>
<accession>D2V2R6</accession>
<keyword evidence="3 8" id="KW-0067">ATP-binding</keyword>
<evidence type="ECO:0000256" key="7">
    <source>
        <dbReference type="ARBA" id="ARBA00025467"/>
    </source>
</evidence>
<dbReference type="Proteomes" id="UP000006671">
    <property type="component" value="Unassembled WGS sequence"/>
</dbReference>
<name>D2V2R6_NAEGR</name>
<dbReference type="Gene3D" id="3.50.7.10">
    <property type="entry name" value="GroEL"/>
    <property type="match status" value="1"/>
</dbReference>
<dbReference type="SUPFAM" id="SSF52029">
    <property type="entry name" value="GroEL apical domain-like"/>
    <property type="match status" value="1"/>
</dbReference>
<keyword evidence="10" id="KW-1185">Reference proteome</keyword>
<protein>
    <submittedName>
        <fullName evidence="9">Predicted protein</fullName>
    </submittedName>
</protein>
<dbReference type="SUPFAM" id="SSF54849">
    <property type="entry name" value="GroEL-intermediate domain like"/>
    <property type="match status" value="1"/>
</dbReference>
<comment type="function">
    <text evidence="7">Implicated in mitochondrial protein import and macromolecular assembly. May facilitate the correct folding of imported proteins. May also prevent misfolding and promote the refolding and proper assembly of unfolded polypeptides generated under stress conditions in the mitochondrial matrix.</text>
</comment>
<gene>
    <name evidence="9" type="ORF">NAEGRDRAFT_30508</name>
</gene>
<dbReference type="GeneID" id="8849964"/>
<dbReference type="GO" id="GO:0051082">
    <property type="term" value="F:unfolded protein binding"/>
    <property type="evidence" value="ECO:0007669"/>
    <property type="project" value="InterPro"/>
</dbReference>
<dbReference type="SUPFAM" id="SSF48592">
    <property type="entry name" value="GroEL equatorial domain-like"/>
    <property type="match status" value="1"/>
</dbReference>
<dbReference type="AlphaFoldDB" id="D2V2R6"/>
<evidence type="ECO:0000256" key="6">
    <source>
        <dbReference type="ARBA" id="ARBA00023186"/>
    </source>
</evidence>
<comment type="similarity">
    <text evidence="1 8">Belongs to the TCP-1 chaperonin family.</text>
</comment>
<keyword evidence="2 8" id="KW-0547">Nucleotide-binding</keyword>
<dbReference type="OrthoDB" id="10255950at2759"/>
<dbReference type="InterPro" id="IPR002194">
    <property type="entry name" value="Chaperonin_TCP-1_CS"/>
</dbReference>
<dbReference type="Pfam" id="PF00118">
    <property type="entry name" value="Cpn60_TCP1"/>
    <property type="match status" value="1"/>
</dbReference>
<dbReference type="GO" id="GO:0016887">
    <property type="term" value="F:ATP hydrolysis activity"/>
    <property type="evidence" value="ECO:0007669"/>
    <property type="project" value="InterPro"/>
</dbReference>
<keyword evidence="5" id="KW-0346">Stress response</keyword>
<dbReference type="PRINTS" id="PR00304">
    <property type="entry name" value="TCOMPLEXTCP1"/>
</dbReference>
<dbReference type="GO" id="GO:0005524">
    <property type="term" value="F:ATP binding"/>
    <property type="evidence" value="ECO:0007669"/>
    <property type="project" value="UniProtKB-KW"/>
</dbReference>
<dbReference type="STRING" id="5762.D2V2R6"/>
<dbReference type="KEGG" id="ngr:NAEGRDRAFT_30508"/>
<dbReference type="InterPro" id="IPR002423">
    <property type="entry name" value="Cpn60/GroEL/TCP-1"/>
</dbReference>
<sequence>MDEINLDDFAIKNDSSPSDIVDRLEIPLHTKNHHQQNSYSEENLLNNLKLAYEFSKRLIRTSLGPFSKDKLIVKGDLQKSILVTNDGRTLMEEMFKLRSLNENREQHPIHTLLYQLSKNQDNTVGDGTTSVVVLCGEMCKLSVELIEKWNLSVDKIMKGFQKTLDYILREWLSVFTKPLREVDPTESSLKATKSCLLSKQVKNICEELSSIAVEAIHATAGKLHFINVDTLIIDNQNLMNQQHIDSSTNVILIESGICLVGKNLASNLNMKFSMRDCRIALFSCPIETPRLKTRHHINITNSKQYQELEAVENSYLEEVISILKNCNVNIIVSQWGFDNRFHDYLVENNLIGIRWVGADELDRIALATGASICPQVAHFTENMLGYAGKFEYQEGDKLMTFTECIEPKVCSILIRSSNEFLAQETARSMNDALMSVRSVYSHLSNKHNVYGGGCFEMQIYSLVMENLEKIEPNDFLTQTIAKHWAKSLLVVPSTFAENSGLSVIETIQTLIDKHQLGEYYYEKLIEEYSKPCSNTCNFLMQIKNMSETQVMENILVKMNVLILATEMVNMILKIDENIMY</sequence>
<dbReference type="Gene3D" id="1.10.560.10">
    <property type="entry name" value="GroEL-like equatorial domain"/>
    <property type="match status" value="1"/>
</dbReference>
<dbReference type="InterPro" id="IPR027409">
    <property type="entry name" value="GroEL-like_apical_dom_sf"/>
</dbReference>
<organism evidence="10">
    <name type="scientific">Naegleria gruberi</name>
    <name type="common">Amoeba</name>
    <dbReference type="NCBI Taxonomy" id="5762"/>
    <lineage>
        <taxon>Eukaryota</taxon>
        <taxon>Discoba</taxon>
        <taxon>Heterolobosea</taxon>
        <taxon>Tetramitia</taxon>
        <taxon>Eutetramitia</taxon>
        <taxon>Vahlkampfiidae</taxon>
        <taxon>Naegleria</taxon>
    </lineage>
</organism>
<dbReference type="PROSITE" id="PS00750">
    <property type="entry name" value="TCP1_1"/>
    <property type="match status" value="1"/>
</dbReference>
<evidence type="ECO:0000313" key="9">
    <source>
        <dbReference type="EMBL" id="EFC48942.1"/>
    </source>
</evidence>
<evidence type="ECO:0000256" key="3">
    <source>
        <dbReference type="ARBA" id="ARBA00022840"/>
    </source>
</evidence>
<dbReference type="EMBL" id="GG738849">
    <property type="protein sequence ID" value="EFC48942.1"/>
    <property type="molecule type" value="Genomic_DNA"/>
</dbReference>
<dbReference type="VEuPathDB" id="AmoebaDB:NAEGRDRAFT_30508"/>
<dbReference type="Gene3D" id="3.30.260.10">
    <property type="entry name" value="TCP-1-like chaperonin intermediate domain"/>
    <property type="match status" value="1"/>
</dbReference>